<dbReference type="Gene3D" id="1.10.510.10">
    <property type="entry name" value="Transferase(Phosphotransferase) domain 1"/>
    <property type="match status" value="1"/>
</dbReference>
<name>A0A397HR97_9GLOM</name>
<reference evidence="1 2" key="1">
    <citation type="submission" date="2018-08" db="EMBL/GenBank/DDBJ databases">
        <title>Genome and evolution of the arbuscular mycorrhizal fungus Diversispora epigaea (formerly Glomus versiforme) and its bacterial endosymbionts.</title>
        <authorList>
            <person name="Sun X."/>
            <person name="Fei Z."/>
            <person name="Harrison M."/>
        </authorList>
    </citation>
    <scope>NUCLEOTIDE SEQUENCE [LARGE SCALE GENOMIC DNA]</scope>
    <source>
        <strain evidence="1 2">IT104</strain>
    </source>
</reference>
<comment type="caution">
    <text evidence="1">The sequence shown here is derived from an EMBL/GenBank/DDBJ whole genome shotgun (WGS) entry which is preliminary data.</text>
</comment>
<protein>
    <recommendedName>
        <fullName evidence="3">Serine-threonine/tyrosine-protein kinase catalytic domain-containing protein</fullName>
    </recommendedName>
</protein>
<evidence type="ECO:0008006" key="3">
    <source>
        <dbReference type="Google" id="ProtNLM"/>
    </source>
</evidence>
<dbReference type="InterPro" id="IPR011009">
    <property type="entry name" value="Kinase-like_dom_sf"/>
</dbReference>
<dbReference type="SUPFAM" id="SSF56112">
    <property type="entry name" value="Protein kinase-like (PK-like)"/>
    <property type="match status" value="1"/>
</dbReference>
<dbReference type="EMBL" id="PQFF01000299">
    <property type="protein sequence ID" value="RHZ63834.1"/>
    <property type="molecule type" value="Genomic_DNA"/>
</dbReference>
<gene>
    <name evidence="1" type="ORF">Glove_327g40</name>
</gene>
<evidence type="ECO:0000313" key="2">
    <source>
        <dbReference type="Proteomes" id="UP000266861"/>
    </source>
</evidence>
<organism evidence="1 2">
    <name type="scientific">Diversispora epigaea</name>
    <dbReference type="NCBI Taxonomy" id="1348612"/>
    <lineage>
        <taxon>Eukaryota</taxon>
        <taxon>Fungi</taxon>
        <taxon>Fungi incertae sedis</taxon>
        <taxon>Mucoromycota</taxon>
        <taxon>Glomeromycotina</taxon>
        <taxon>Glomeromycetes</taxon>
        <taxon>Diversisporales</taxon>
        <taxon>Diversisporaceae</taxon>
        <taxon>Diversispora</taxon>
    </lineage>
</organism>
<dbReference type="Proteomes" id="UP000266861">
    <property type="component" value="Unassembled WGS sequence"/>
</dbReference>
<accession>A0A397HR97</accession>
<dbReference type="AlphaFoldDB" id="A0A397HR97"/>
<keyword evidence="2" id="KW-1185">Reference proteome</keyword>
<sequence>MVECPVALKSLKNSQNITTEIVTDLGLSKPADETGIPKDGEQKILENSFYNIHGKDLALKICNGYRPEIPSNIAIPQLLIDPIKRCWDAKSEQRPISEELVDDFHNYKSRRRG</sequence>
<proteinExistence type="predicted"/>
<evidence type="ECO:0000313" key="1">
    <source>
        <dbReference type="EMBL" id="RHZ63834.1"/>
    </source>
</evidence>
<dbReference type="OrthoDB" id="3205772at2759"/>